<dbReference type="InterPro" id="IPR013632">
    <property type="entry name" value="Rad51_C"/>
</dbReference>
<dbReference type="EMBL" id="WHUW01000004">
    <property type="protein sequence ID" value="KAF8448073.1"/>
    <property type="molecule type" value="Genomic_DNA"/>
</dbReference>
<dbReference type="Proteomes" id="UP001194468">
    <property type="component" value="Unassembled WGS sequence"/>
</dbReference>
<reference evidence="4" key="1">
    <citation type="submission" date="2019-10" db="EMBL/GenBank/DDBJ databases">
        <authorList>
            <consortium name="DOE Joint Genome Institute"/>
            <person name="Kuo A."/>
            <person name="Miyauchi S."/>
            <person name="Kiss E."/>
            <person name="Drula E."/>
            <person name="Kohler A."/>
            <person name="Sanchez-Garcia M."/>
            <person name="Andreopoulos B."/>
            <person name="Barry K.W."/>
            <person name="Bonito G."/>
            <person name="Buee M."/>
            <person name="Carver A."/>
            <person name="Chen C."/>
            <person name="Cichocki N."/>
            <person name="Clum A."/>
            <person name="Culley D."/>
            <person name="Crous P.W."/>
            <person name="Fauchery L."/>
            <person name="Girlanda M."/>
            <person name="Hayes R."/>
            <person name="Keri Z."/>
            <person name="LaButti K."/>
            <person name="Lipzen A."/>
            <person name="Lombard V."/>
            <person name="Magnuson J."/>
            <person name="Maillard F."/>
            <person name="Morin E."/>
            <person name="Murat C."/>
            <person name="Nolan M."/>
            <person name="Ohm R."/>
            <person name="Pangilinan J."/>
            <person name="Pereira M."/>
            <person name="Perotto S."/>
            <person name="Peter M."/>
            <person name="Riley R."/>
            <person name="Sitrit Y."/>
            <person name="Stielow B."/>
            <person name="Szollosi G."/>
            <person name="Zifcakova L."/>
            <person name="Stursova M."/>
            <person name="Spatafora J.W."/>
            <person name="Tedersoo L."/>
            <person name="Vaario L.-M."/>
            <person name="Yamada A."/>
            <person name="Yan M."/>
            <person name="Wang P."/>
            <person name="Xu J."/>
            <person name="Bruns T."/>
            <person name="Baldrian P."/>
            <person name="Vilgalys R."/>
            <person name="Henrissat B."/>
            <person name="Grigoriev I.V."/>
            <person name="Hibbett D."/>
            <person name="Nagy L.G."/>
            <person name="Martin F.M."/>
        </authorList>
    </citation>
    <scope>NUCLEOTIDE SEQUENCE</scope>
    <source>
        <strain evidence="4">BED1</strain>
    </source>
</reference>
<feature type="non-terminal residue" evidence="4">
    <location>
        <position position="373"/>
    </location>
</feature>
<dbReference type="Gene3D" id="3.40.50.300">
    <property type="entry name" value="P-loop containing nucleotide triphosphate hydrolases"/>
    <property type="match status" value="1"/>
</dbReference>
<evidence type="ECO:0000313" key="4">
    <source>
        <dbReference type="EMBL" id="KAF8448073.1"/>
    </source>
</evidence>
<dbReference type="PANTHER" id="PTHR46487:SF1">
    <property type="entry name" value="DNA REPAIR PROTEIN XRCC3"/>
    <property type="match status" value="1"/>
</dbReference>
<dbReference type="PANTHER" id="PTHR46487">
    <property type="entry name" value="DNA REPAIR PROTEIN XRCC3"/>
    <property type="match status" value="1"/>
</dbReference>
<dbReference type="InterPro" id="IPR016467">
    <property type="entry name" value="DNA_recomb/repair_RecA-like"/>
</dbReference>
<dbReference type="Pfam" id="PF08423">
    <property type="entry name" value="Rad51"/>
    <property type="match status" value="1"/>
</dbReference>
<gene>
    <name evidence="4" type="ORF">L210DRAFT_3370706</name>
</gene>
<dbReference type="GO" id="GO:0000722">
    <property type="term" value="P:telomere maintenance via recombination"/>
    <property type="evidence" value="ECO:0007669"/>
    <property type="project" value="TreeGrafter"/>
</dbReference>
<comment type="caution">
    <text evidence="4">The sequence shown here is derived from an EMBL/GenBank/DDBJ whole genome shotgun (WGS) entry which is preliminary data.</text>
</comment>
<reference evidence="4" key="2">
    <citation type="journal article" date="2020" name="Nat. Commun.">
        <title>Large-scale genome sequencing of mycorrhizal fungi provides insights into the early evolution of symbiotic traits.</title>
        <authorList>
            <person name="Miyauchi S."/>
            <person name="Kiss E."/>
            <person name="Kuo A."/>
            <person name="Drula E."/>
            <person name="Kohler A."/>
            <person name="Sanchez-Garcia M."/>
            <person name="Morin E."/>
            <person name="Andreopoulos B."/>
            <person name="Barry K.W."/>
            <person name="Bonito G."/>
            <person name="Buee M."/>
            <person name="Carver A."/>
            <person name="Chen C."/>
            <person name="Cichocki N."/>
            <person name="Clum A."/>
            <person name="Culley D."/>
            <person name="Crous P.W."/>
            <person name="Fauchery L."/>
            <person name="Girlanda M."/>
            <person name="Hayes R.D."/>
            <person name="Keri Z."/>
            <person name="LaButti K."/>
            <person name="Lipzen A."/>
            <person name="Lombard V."/>
            <person name="Magnuson J."/>
            <person name="Maillard F."/>
            <person name="Murat C."/>
            <person name="Nolan M."/>
            <person name="Ohm R.A."/>
            <person name="Pangilinan J."/>
            <person name="Pereira M.F."/>
            <person name="Perotto S."/>
            <person name="Peter M."/>
            <person name="Pfister S."/>
            <person name="Riley R."/>
            <person name="Sitrit Y."/>
            <person name="Stielow J.B."/>
            <person name="Szollosi G."/>
            <person name="Zifcakova L."/>
            <person name="Stursova M."/>
            <person name="Spatafora J.W."/>
            <person name="Tedersoo L."/>
            <person name="Vaario L.M."/>
            <person name="Yamada A."/>
            <person name="Yan M."/>
            <person name="Wang P."/>
            <person name="Xu J."/>
            <person name="Bruns T."/>
            <person name="Baldrian P."/>
            <person name="Vilgalys R."/>
            <person name="Dunand C."/>
            <person name="Henrissat B."/>
            <person name="Grigoriev I.V."/>
            <person name="Hibbett D."/>
            <person name="Nagy L.G."/>
            <person name="Martin F.M."/>
        </authorList>
    </citation>
    <scope>NUCLEOTIDE SEQUENCE</scope>
    <source>
        <strain evidence="4">BED1</strain>
    </source>
</reference>
<keyword evidence="1" id="KW-0547">Nucleotide-binding</keyword>
<organism evidence="4 5">
    <name type="scientific">Boletus edulis BED1</name>
    <dbReference type="NCBI Taxonomy" id="1328754"/>
    <lineage>
        <taxon>Eukaryota</taxon>
        <taxon>Fungi</taxon>
        <taxon>Dikarya</taxon>
        <taxon>Basidiomycota</taxon>
        <taxon>Agaricomycotina</taxon>
        <taxon>Agaricomycetes</taxon>
        <taxon>Agaricomycetidae</taxon>
        <taxon>Boletales</taxon>
        <taxon>Boletineae</taxon>
        <taxon>Boletaceae</taxon>
        <taxon>Boletoideae</taxon>
        <taxon>Boletus</taxon>
    </lineage>
</organism>
<dbReference type="InterPro" id="IPR027417">
    <property type="entry name" value="P-loop_NTPase"/>
</dbReference>
<dbReference type="GO" id="GO:0045003">
    <property type="term" value="P:double-strand break repair via synthesis-dependent strand annealing"/>
    <property type="evidence" value="ECO:0007669"/>
    <property type="project" value="TreeGrafter"/>
</dbReference>
<accession>A0AAD4C4X8</accession>
<protein>
    <submittedName>
        <fullName evidence="4">Rad51-domain-containing protein</fullName>
    </submittedName>
</protein>
<proteinExistence type="predicted"/>
<dbReference type="GO" id="GO:0005524">
    <property type="term" value="F:ATP binding"/>
    <property type="evidence" value="ECO:0007669"/>
    <property type="project" value="UniProtKB-KW"/>
</dbReference>
<dbReference type="PROSITE" id="PS50162">
    <property type="entry name" value="RECA_2"/>
    <property type="match status" value="1"/>
</dbReference>
<feature type="non-terminal residue" evidence="4">
    <location>
        <position position="1"/>
    </location>
</feature>
<dbReference type="GO" id="GO:0061982">
    <property type="term" value="P:meiosis I cell cycle process"/>
    <property type="evidence" value="ECO:0007669"/>
    <property type="project" value="UniProtKB-ARBA"/>
</dbReference>
<evidence type="ECO:0000256" key="2">
    <source>
        <dbReference type="ARBA" id="ARBA00022840"/>
    </source>
</evidence>
<dbReference type="GO" id="GO:0033065">
    <property type="term" value="C:Rad51C-XRCC3 complex"/>
    <property type="evidence" value="ECO:0007669"/>
    <property type="project" value="TreeGrafter"/>
</dbReference>
<dbReference type="GO" id="GO:0140664">
    <property type="term" value="F:ATP-dependent DNA damage sensor activity"/>
    <property type="evidence" value="ECO:0007669"/>
    <property type="project" value="InterPro"/>
</dbReference>
<dbReference type="GO" id="GO:0071140">
    <property type="term" value="P:resolution of mitotic recombination intermediates"/>
    <property type="evidence" value="ECO:0007669"/>
    <property type="project" value="TreeGrafter"/>
</dbReference>
<dbReference type="GO" id="GO:0000400">
    <property type="term" value="F:four-way junction DNA binding"/>
    <property type="evidence" value="ECO:0007669"/>
    <property type="project" value="TreeGrafter"/>
</dbReference>
<evidence type="ECO:0000313" key="5">
    <source>
        <dbReference type="Proteomes" id="UP001194468"/>
    </source>
</evidence>
<sequence>SSTILYRPAQIRRSGGFRDVSDILLAAPSDISHACKLPPSEVNKIISLIYREHAQPSRPLQSFLSNADESFTTGDSELDTILGGGITTAMVWEVVGESAAGKTQLALQLALLVQLPRDLGGISGSACYITIASHLQTSRLQQILDAHPLLSPPCCTFSDVQTVQTPTIPKLIHVLSTFLPQYMENASKNPSSKPLKLLVIDALAELFHSAGKTTTRTLIERSRQLSKISFHLRLLASKYRIAVLVLNEVIDVVDRDEPFSRDPISYREQSRLFGRADSVAGEDRKEAALGLVWANQVNARISLTRTGRRRYLDENETPKKRSAVGGVPASQRAIAPVDDQPVLIRRLSVIFSSVAKPASCDYIVTAEGISVIP</sequence>
<dbReference type="InterPro" id="IPR020588">
    <property type="entry name" value="RecA_ATP-bd"/>
</dbReference>
<dbReference type="SUPFAM" id="SSF52540">
    <property type="entry name" value="P-loop containing nucleoside triphosphate hydrolases"/>
    <property type="match status" value="1"/>
</dbReference>
<dbReference type="PIRSF" id="PIRSF005856">
    <property type="entry name" value="Rad51"/>
    <property type="match status" value="1"/>
</dbReference>
<name>A0AAD4C4X8_BOLED</name>
<keyword evidence="5" id="KW-1185">Reference proteome</keyword>
<dbReference type="GO" id="GO:0005657">
    <property type="term" value="C:replication fork"/>
    <property type="evidence" value="ECO:0007669"/>
    <property type="project" value="TreeGrafter"/>
</dbReference>
<evidence type="ECO:0000256" key="1">
    <source>
        <dbReference type="ARBA" id="ARBA00022741"/>
    </source>
</evidence>
<keyword evidence="2" id="KW-0067">ATP-binding</keyword>
<feature type="domain" description="RecA family profile 1" evidence="3">
    <location>
        <begin position="67"/>
        <end position="249"/>
    </location>
</feature>
<dbReference type="AlphaFoldDB" id="A0AAD4C4X8"/>
<dbReference type="GO" id="GO:0090656">
    <property type="term" value="P:t-circle formation"/>
    <property type="evidence" value="ECO:0007669"/>
    <property type="project" value="TreeGrafter"/>
</dbReference>
<evidence type="ECO:0000259" key="3">
    <source>
        <dbReference type="PROSITE" id="PS50162"/>
    </source>
</evidence>